<protein>
    <recommendedName>
        <fullName evidence="1">NADP-dependent oxidoreductase domain-containing protein</fullName>
    </recommendedName>
</protein>
<dbReference type="Gene3D" id="3.20.20.100">
    <property type="entry name" value="NADP-dependent oxidoreductase domain"/>
    <property type="match status" value="1"/>
</dbReference>
<keyword evidence="3" id="KW-1185">Reference proteome</keyword>
<gene>
    <name evidence="2" type="ORF">FB555_001374</name>
</gene>
<sequence>MSQLALGTVQFGLNYGITNASGELSDNAVIGMLRVAREAGISLFDTAANYGSSQQRLGEFASSEGGNRYVTKFSLSSDGNVPSPENLYGASMEQLRAESLHAVLFHKIADLADIRCQQAIEILREARSAGIVSRIGVSIYNASDLENALDVFPDLDILQLPANILDSRLLESEPITRLRGGGAEIHVRSVLLQGILLSEPASLPAYFDGLRPALHALHEFSRNKNIAVLALALGAMRHHPSVDAVLVGATSEAELEGIVRAWQIVESSQKVALPVVPAQLLDPRNWPAVRLDS</sequence>
<dbReference type="InterPro" id="IPR036812">
    <property type="entry name" value="NAD(P)_OxRdtase_dom_sf"/>
</dbReference>
<evidence type="ECO:0000313" key="3">
    <source>
        <dbReference type="Proteomes" id="UP000524237"/>
    </source>
</evidence>
<name>A0A7W3JU20_9MICO</name>
<comment type="caution">
    <text evidence="2">The sequence shown here is derived from an EMBL/GenBank/DDBJ whole genome shotgun (WGS) entry which is preliminary data.</text>
</comment>
<accession>A0A7W3JU20</accession>
<dbReference type="Pfam" id="PF00248">
    <property type="entry name" value="Aldo_ket_red"/>
    <property type="match status" value="1"/>
</dbReference>
<feature type="domain" description="NADP-dependent oxidoreductase" evidence="1">
    <location>
        <begin position="4"/>
        <end position="271"/>
    </location>
</feature>
<dbReference type="RefSeq" id="WP_182484709.1">
    <property type="nucleotide sequence ID" value="NZ_JACGWU010000003.1"/>
</dbReference>
<dbReference type="InterPro" id="IPR053135">
    <property type="entry name" value="AKR2_Oxidoreductase"/>
</dbReference>
<dbReference type="CDD" id="cd19097">
    <property type="entry name" value="AKR_unchar"/>
    <property type="match status" value="1"/>
</dbReference>
<proteinExistence type="predicted"/>
<dbReference type="EMBL" id="JACGWU010000003">
    <property type="protein sequence ID" value="MBA8829271.1"/>
    <property type="molecule type" value="Genomic_DNA"/>
</dbReference>
<dbReference type="AlphaFoldDB" id="A0A7W3JU20"/>
<dbReference type="PANTHER" id="PTHR43312:SF1">
    <property type="entry name" value="NADP-DEPENDENT OXIDOREDUCTASE DOMAIN-CONTAINING PROTEIN"/>
    <property type="match status" value="1"/>
</dbReference>
<dbReference type="SUPFAM" id="SSF51430">
    <property type="entry name" value="NAD(P)-linked oxidoreductase"/>
    <property type="match status" value="1"/>
</dbReference>
<evidence type="ECO:0000313" key="2">
    <source>
        <dbReference type="EMBL" id="MBA8829271.1"/>
    </source>
</evidence>
<dbReference type="Proteomes" id="UP000524237">
    <property type="component" value="Unassembled WGS sequence"/>
</dbReference>
<organism evidence="2 3">
    <name type="scientific">Alpinimonas psychrophila</name>
    <dbReference type="NCBI Taxonomy" id="748908"/>
    <lineage>
        <taxon>Bacteria</taxon>
        <taxon>Bacillati</taxon>
        <taxon>Actinomycetota</taxon>
        <taxon>Actinomycetes</taxon>
        <taxon>Micrococcales</taxon>
        <taxon>Microbacteriaceae</taxon>
        <taxon>Alpinimonas</taxon>
    </lineage>
</organism>
<dbReference type="InterPro" id="IPR023210">
    <property type="entry name" value="NADP_OxRdtase_dom"/>
</dbReference>
<evidence type="ECO:0000259" key="1">
    <source>
        <dbReference type="Pfam" id="PF00248"/>
    </source>
</evidence>
<dbReference type="PANTHER" id="PTHR43312">
    <property type="entry name" value="D-THREO-ALDOSE 1-DEHYDROGENASE"/>
    <property type="match status" value="1"/>
</dbReference>
<reference evidence="2 3" key="1">
    <citation type="submission" date="2020-07" db="EMBL/GenBank/DDBJ databases">
        <title>Sequencing the genomes of 1000 actinobacteria strains.</title>
        <authorList>
            <person name="Klenk H.-P."/>
        </authorList>
    </citation>
    <scope>NUCLEOTIDE SEQUENCE [LARGE SCALE GENOMIC DNA]</scope>
    <source>
        <strain evidence="2 3">DSM 23737</strain>
    </source>
</reference>